<keyword evidence="4" id="KW-0963">Cytoplasm</keyword>
<evidence type="ECO:0000259" key="8">
    <source>
        <dbReference type="Pfam" id="PF09770"/>
    </source>
</evidence>
<dbReference type="PANTHER" id="PTHR21551:SF3">
    <property type="entry name" value="PROTEIN PAT1 HOMOLOG 2"/>
    <property type="match status" value="1"/>
</dbReference>
<dbReference type="EMBL" id="JANPWB010000012">
    <property type="protein sequence ID" value="KAJ1113189.1"/>
    <property type="molecule type" value="Genomic_DNA"/>
</dbReference>
<comment type="caution">
    <text evidence="9">The sequence shown here is derived from an EMBL/GenBank/DDBJ whole genome shotgun (WGS) entry which is preliminary data.</text>
</comment>
<feature type="compositionally biased region" description="Low complexity" evidence="7">
    <location>
        <begin position="79"/>
        <end position="94"/>
    </location>
</feature>
<evidence type="ECO:0000256" key="2">
    <source>
        <dbReference type="ARBA" id="ARBA00004496"/>
    </source>
</evidence>
<keyword evidence="6" id="KW-0539">Nucleus</keyword>
<comment type="similarity">
    <text evidence="3">Belongs to the PAT1 family.</text>
</comment>
<evidence type="ECO:0000256" key="5">
    <source>
        <dbReference type="ARBA" id="ARBA00022884"/>
    </source>
</evidence>
<feature type="compositionally biased region" description="Polar residues" evidence="7">
    <location>
        <begin position="63"/>
        <end position="74"/>
    </location>
</feature>
<dbReference type="PANTHER" id="PTHR21551">
    <property type="entry name" value="TOPOISOMERASE II-ASSOCIATED PROTEIN PAT1"/>
    <property type="match status" value="1"/>
</dbReference>
<name>A0AAV7NCL6_PLEWA</name>
<protein>
    <recommendedName>
        <fullName evidence="8">mRNA decay factor PAT1 domain-containing protein</fullName>
    </recommendedName>
</protein>
<feature type="region of interest" description="Disordered" evidence="7">
    <location>
        <begin position="44"/>
        <end position="115"/>
    </location>
</feature>
<proteinExistence type="inferred from homology"/>
<organism evidence="9 10">
    <name type="scientific">Pleurodeles waltl</name>
    <name type="common">Iberian ribbed newt</name>
    <dbReference type="NCBI Taxonomy" id="8319"/>
    <lineage>
        <taxon>Eukaryota</taxon>
        <taxon>Metazoa</taxon>
        <taxon>Chordata</taxon>
        <taxon>Craniata</taxon>
        <taxon>Vertebrata</taxon>
        <taxon>Euteleostomi</taxon>
        <taxon>Amphibia</taxon>
        <taxon>Batrachia</taxon>
        <taxon>Caudata</taxon>
        <taxon>Salamandroidea</taxon>
        <taxon>Salamandridae</taxon>
        <taxon>Pleurodelinae</taxon>
        <taxon>Pleurodeles</taxon>
    </lineage>
</organism>
<keyword evidence="10" id="KW-1185">Reference proteome</keyword>
<evidence type="ECO:0000256" key="7">
    <source>
        <dbReference type="SAM" id="MobiDB-lite"/>
    </source>
</evidence>
<sequence>MNISSEPILPEDYYLADEGPLLEEMAEEDEEIDLYNEVTFGLDQDSADEDTGKTMEFIPETAQPYSETEIQNHSAAKPEVLVEVDSTSSSSSSSLEDEDETVIDKKRKGRTEDEVKVKTEDEAELKVVLSDTQEDEDKLEESELGDPAVMKAINGKPTLESLDSAVVDSGIGSTWGEIDSEQDLTGMDSGLWDTSPRNIPTSVARQILEDKAILRIMEKAPYIPRINRDFYGSPVQRGYRRSPNIRGPGFAAMSPEPFQQCFMRQQSPMMHRSVRPPHPFTPPRSPSPLFTPNQSPGYVSQTPFRPMSPNISTPSRPMTPKMVRMHFGPMSPSPSFSPFFSPMANSLQRFRMPGHVTQLHPQHRRILSQRQQRMQNTARKSWERRPDPYACLMSAKEKEWVIKLQMIQLQSENPHLDDYYYQAYYEKLERKLAEEELLGERIKREPTKLVTPYIQKAETYEPVVHIEGSLGQVAVSTCYSPRRAIDVVSHSILDEDIKALGYQRLRVLKGIEKLFMMLLEVEEAEKKMVHVPEDQRSWFLDKQNNRVERIYHALKVEECVNSADESEDEFLQSLAVGKGKKLISRLIPYLQNTQAARILMTVAQHLTFLIKKDLVEESLSVLHRPLTVVISKLSFSELIGVLQEMIKPLPDSEGMPLTQAFHNQFGISLLYSLLSHGERLLSSDTPMEPCIGDFEKWTDMVFLVAKELSQVSKSSIVEPLFFPSNLLSLFCRYLDKQTIHRLEDKMECPRLPSYPAVPS</sequence>
<evidence type="ECO:0000256" key="1">
    <source>
        <dbReference type="ARBA" id="ARBA00004123"/>
    </source>
</evidence>
<feature type="domain" description="mRNA decay factor PAT1" evidence="8">
    <location>
        <begin position="464"/>
        <end position="609"/>
    </location>
</feature>
<reference evidence="9" key="1">
    <citation type="journal article" date="2022" name="bioRxiv">
        <title>Sequencing and chromosome-scale assembly of the giantPleurodeles waltlgenome.</title>
        <authorList>
            <person name="Brown T."/>
            <person name="Elewa A."/>
            <person name="Iarovenko S."/>
            <person name="Subramanian E."/>
            <person name="Araus A.J."/>
            <person name="Petzold A."/>
            <person name="Susuki M."/>
            <person name="Suzuki K.-i.T."/>
            <person name="Hayashi T."/>
            <person name="Toyoda A."/>
            <person name="Oliveira C."/>
            <person name="Osipova E."/>
            <person name="Leigh N.D."/>
            <person name="Simon A."/>
            <person name="Yun M.H."/>
        </authorList>
    </citation>
    <scope>NUCLEOTIDE SEQUENCE</scope>
    <source>
        <strain evidence="9">20211129_DDA</strain>
        <tissue evidence="9">Liver</tissue>
    </source>
</reference>
<evidence type="ECO:0000256" key="3">
    <source>
        <dbReference type="ARBA" id="ARBA00009138"/>
    </source>
</evidence>
<dbReference type="AlphaFoldDB" id="A0AAV7NCL6"/>
<dbReference type="GO" id="GO:0033962">
    <property type="term" value="P:P-body assembly"/>
    <property type="evidence" value="ECO:0007669"/>
    <property type="project" value="TreeGrafter"/>
</dbReference>
<dbReference type="GO" id="GO:0003723">
    <property type="term" value="F:RNA binding"/>
    <property type="evidence" value="ECO:0007669"/>
    <property type="project" value="UniProtKB-KW"/>
</dbReference>
<evidence type="ECO:0000313" key="9">
    <source>
        <dbReference type="EMBL" id="KAJ1113189.1"/>
    </source>
</evidence>
<dbReference type="Pfam" id="PF09770">
    <property type="entry name" value="PAT1"/>
    <property type="match status" value="1"/>
</dbReference>
<evidence type="ECO:0000256" key="4">
    <source>
        <dbReference type="ARBA" id="ARBA00022490"/>
    </source>
</evidence>
<evidence type="ECO:0000256" key="6">
    <source>
        <dbReference type="ARBA" id="ARBA00023242"/>
    </source>
</evidence>
<gene>
    <name evidence="9" type="ORF">NDU88_001444</name>
</gene>
<keyword evidence="5" id="KW-0694">RNA-binding</keyword>
<dbReference type="InterPro" id="IPR019167">
    <property type="entry name" value="PAT1_dom"/>
</dbReference>
<dbReference type="InterPro" id="IPR039900">
    <property type="entry name" value="Pat1-like"/>
</dbReference>
<dbReference type="GO" id="GO:0005634">
    <property type="term" value="C:nucleus"/>
    <property type="evidence" value="ECO:0007669"/>
    <property type="project" value="UniProtKB-SubCell"/>
</dbReference>
<evidence type="ECO:0000313" key="10">
    <source>
        <dbReference type="Proteomes" id="UP001066276"/>
    </source>
</evidence>
<dbReference type="Proteomes" id="UP001066276">
    <property type="component" value="Chromosome 8"/>
</dbReference>
<comment type="subcellular location">
    <subcellularLocation>
        <location evidence="2">Cytoplasm</location>
    </subcellularLocation>
    <subcellularLocation>
        <location evidence="1">Nucleus</location>
    </subcellularLocation>
</comment>
<dbReference type="GO" id="GO:0000290">
    <property type="term" value="P:deadenylation-dependent decapping of nuclear-transcribed mRNA"/>
    <property type="evidence" value="ECO:0007669"/>
    <property type="project" value="InterPro"/>
</dbReference>
<dbReference type="GO" id="GO:0000932">
    <property type="term" value="C:P-body"/>
    <property type="evidence" value="ECO:0007669"/>
    <property type="project" value="TreeGrafter"/>
</dbReference>
<accession>A0AAV7NCL6</accession>